<evidence type="ECO:0000313" key="3">
    <source>
        <dbReference type="EMBL" id="MDD0992817.1"/>
    </source>
</evidence>
<evidence type="ECO:0000259" key="2">
    <source>
        <dbReference type="Pfam" id="PF05229"/>
    </source>
</evidence>
<protein>
    <submittedName>
        <fullName evidence="3">Spore coat U domain-containing protein</fullName>
    </submittedName>
</protein>
<feature type="domain" description="Spore coat protein U/FanG" evidence="2">
    <location>
        <begin position="30"/>
        <end position="175"/>
    </location>
</feature>
<dbReference type="PANTHER" id="PTHR37089">
    <property type="entry name" value="PROTEIN U-RELATED"/>
    <property type="match status" value="1"/>
</dbReference>
<dbReference type="Pfam" id="PF05229">
    <property type="entry name" value="SCPU"/>
    <property type="match status" value="1"/>
</dbReference>
<dbReference type="EMBL" id="JAMDGY010000068">
    <property type="protein sequence ID" value="MDD0992817.1"/>
    <property type="molecule type" value="Genomic_DNA"/>
</dbReference>
<reference evidence="3 4" key="1">
    <citation type="submission" date="2022-05" db="EMBL/GenBank/DDBJ databases">
        <title>Novel Pseudomonas spp. Isolated from a Rainbow Trout Aquaculture Facility.</title>
        <authorList>
            <person name="Testerman T."/>
            <person name="Graf J."/>
        </authorList>
    </citation>
    <scope>NUCLEOTIDE SEQUENCE [LARGE SCALE GENOMIC DNA]</scope>
    <source>
        <strain evidence="3 4">ID681</strain>
    </source>
</reference>
<comment type="caution">
    <text evidence="3">The sequence shown here is derived from an EMBL/GenBank/DDBJ whole genome shotgun (WGS) entry which is preliminary data.</text>
</comment>
<dbReference type="InterPro" id="IPR007893">
    <property type="entry name" value="Spore_coat_U/FanG"/>
</dbReference>
<evidence type="ECO:0000313" key="4">
    <source>
        <dbReference type="Proteomes" id="UP001148203"/>
    </source>
</evidence>
<accession>A0ABT5NX96</accession>
<dbReference type="Proteomes" id="UP001148203">
    <property type="component" value="Unassembled WGS sequence"/>
</dbReference>
<sequence length="179" mass="17979">MNTLASRVGLSLLTFALVSNAHAATTLKGQISASITLTGSCQVVGGGKDDDALKFGKLDFGTTNTGFTDASAEVLGQGGGALSIRCSKGANPTVKLGGGDHDGKSEGGSRALADNGGNFVPYDLYADAGHTQVLKVGSDIPLGESTGEPQDVKIYGRAVGKAGLPAGKYSDTIAVELSF</sequence>
<feature type="chain" id="PRO_5046390120" evidence="1">
    <location>
        <begin position="24"/>
        <end position="179"/>
    </location>
</feature>
<evidence type="ECO:0000256" key="1">
    <source>
        <dbReference type="SAM" id="SignalP"/>
    </source>
</evidence>
<gene>
    <name evidence="3" type="ORF">M5G11_20000</name>
</gene>
<feature type="signal peptide" evidence="1">
    <location>
        <begin position="1"/>
        <end position="23"/>
    </location>
</feature>
<dbReference type="SMART" id="SM00972">
    <property type="entry name" value="SCPU"/>
    <property type="match status" value="1"/>
</dbReference>
<dbReference type="RefSeq" id="WP_273895347.1">
    <property type="nucleotide sequence ID" value="NZ_JAMDGX010000094.1"/>
</dbReference>
<organism evidence="3 4">
    <name type="scientific">Pseudomonas fontis</name>
    <dbReference type="NCBI Taxonomy" id="2942633"/>
    <lineage>
        <taxon>Bacteria</taxon>
        <taxon>Pseudomonadati</taxon>
        <taxon>Pseudomonadota</taxon>
        <taxon>Gammaproteobacteria</taxon>
        <taxon>Pseudomonadales</taxon>
        <taxon>Pseudomonadaceae</taxon>
        <taxon>Pseudomonas</taxon>
    </lineage>
</organism>
<proteinExistence type="predicted"/>
<dbReference type="PANTHER" id="PTHR37089:SF3">
    <property type="entry name" value="EXPORTED PROTEIN"/>
    <property type="match status" value="1"/>
</dbReference>
<keyword evidence="1" id="KW-0732">Signal</keyword>
<dbReference type="InterPro" id="IPR053167">
    <property type="entry name" value="Spore_coat_component"/>
</dbReference>
<name>A0ABT5NX96_9PSED</name>
<keyword evidence="4" id="KW-1185">Reference proteome</keyword>